<gene>
    <name evidence="1" type="ORF">CDAR_587051</name>
</gene>
<keyword evidence="2" id="KW-1185">Reference proteome</keyword>
<sequence length="161" mass="18492">MGKAGFCLITVEGVELVRRNNIEFPTHVVGLFPCSGESDVLLDDKFLSCEIWQKGLLNIMYYYTYKVTHVQELLLVDLSVRNAMELPMEHFVNRRSPFLPSRLCQYTKLQDMDNGNSIRKCTSTASFCKGNCVVQVDGIIYYRPLVVREGGSCESHYMYRQ</sequence>
<dbReference type="Proteomes" id="UP001054837">
    <property type="component" value="Unassembled WGS sequence"/>
</dbReference>
<comment type="caution">
    <text evidence="1">The sequence shown here is derived from an EMBL/GenBank/DDBJ whole genome shotgun (WGS) entry which is preliminary data.</text>
</comment>
<proteinExistence type="predicted"/>
<reference evidence="1 2" key="1">
    <citation type="submission" date="2021-06" db="EMBL/GenBank/DDBJ databases">
        <title>Caerostris darwini draft genome.</title>
        <authorList>
            <person name="Kono N."/>
            <person name="Arakawa K."/>
        </authorList>
    </citation>
    <scope>NUCLEOTIDE SEQUENCE [LARGE SCALE GENOMIC DNA]</scope>
</reference>
<organism evidence="1 2">
    <name type="scientific">Caerostris darwini</name>
    <dbReference type="NCBI Taxonomy" id="1538125"/>
    <lineage>
        <taxon>Eukaryota</taxon>
        <taxon>Metazoa</taxon>
        <taxon>Ecdysozoa</taxon>
        <taxon>Arthropoda</taxon>
        <taxon>Chelicerata</taxon>
        <taxon>Arachnida</taxon>
        <taxon>Araneae</taxon>
        <taxon>Araneomorphae</taxon>
        <taxon>Entelegynae</taxon>
        <taxon>Araneoidea</taxon>
        <taxon>Araneidae</taxon>
        <taxon>Caerostris</taxon>
    </lineage>
</organism>
<accession>A0AAV4U176</accession>
<protein>
    <submittedName>
        <fullName evidence="1">Uncharacterized protein</fullName>
    </submittedName>
</protein>
<evidence type="ECO:0000313" key="1">
    <source>
        <dbReference type="EMBL" id="GIY51554.1"/>
    </source>
</evidence>
<name>A0AAV4U176_9ARAC</name>
<dbReference type="AlphaFoldDB" id="A0AAV4U176"/>
<evidence type="ECO:0000313" key="2">
    <source>
        <dbReference type="Proteomes" id="UP001054837"/>
    </source>
</evidence>
<dbReference type="EMBL" id="BPLQ01010557">
    <property type="protein sequence ID" value="GIY51554.1"/>
    <property type="molecule type" value="Genomic_DNA"/>
</dbReference>